<dbReference type="InParanoid" id="A0A2P5FT55"/>
<dbReference type="Pfam" id="PF23598">
    <property type="entry name" value="LRR_14"/>
    <property type="match status" value="1"/>
</dbReference>
<keyword evidence="3" id="KW-0732">Signal</keyword>
<dbReference type="AlphaFoldDB" id="A0A2P5FT55"/>
<comment type="caution">
    <text evidence="10">The sequence shown here is derived from an EMBL/GenBank/DDBJ whole genome shotgun (WGS) entry which is preliminary data.</text>
</comment>
<organism evidence="10 11">
    <name type="scientific">Trema orientale</name>
    <name type="common">Charcoal tree</name>
    <name type="synonym">Celtis orientalis</name>
    <dbReference type="NCBI Taxonomy" id="63057"/>
    <lineage>
        <taxon>Eukaryota</taxon>
        <taxon>Viridiplantae</taxon>
        <taxon>Streptophyta</taxon>
        <taxon>Embryophyta</taxon>
        <taxon>Tracheophyta</taxon>
        <taxon>Spermatophyta</taxon>
        <taxon>Magnoliopsida</taxon>
        <taxon>eudicotyledons</taxon>
        <taxon>Gunneridae</taxon>
        <taxon>Pentapetalae</taxon>
        <taxon>rosids</taxon>
        <taxon>fabids</taxon>
        <taxon>Rosales</taxon>
        <taxon>Cannabaceae</taxon>
        <taxon>Trema</taxon>
    </lineage>
</organism>
<feature type="domain" description="Disease resistance R13L4/SHOC-2-like LRR" evidence="9">
    <location>
        <begin position="30"/>
        <end position="193"/>
    </location>
</feature>
<dbReference type="SUPFAM" id="SSF52058">
    <property type="entry name" value="L domain-like"/>
    <property type="match status" value="1"/>
</dbReference>
<evidence type="ECO:0000256" key="2">
    <source>
        <dbReference type="ARBA" id="ARBA00022692"/>
    </source>
</evidence>
<evidence type="ECO:0000256" key="1">
    <source>
        <dbReference type="ARBA" id="ARBA00004479"/>
    </source>
</evidence>
<dbReference type="GO" id="GO:0016020">
    <property type="term" value="C:membrane"/>
    <property type="evidence" value="ECO:0007669"/>
    <property type="project" value="UniProtKB-SubCell"/>
</dbReference>
<keyword evidence="4" id="KW-0677">Repeat</keyword>
<dbReference type="InterPro" id="IPR032675">
    <property type="entry name" value="LRR_dom_sf"/>
</dbReference>
<evidence type="ECO:0000259" key="9">
    <source>
        <dbReference type="Pfam" id="PF23598"/>
    </source>
</evidence>
<gene>
    <name evidence="10" type="ORF">TorRG33x02_031580</name>
</gene>
<keyword evidence="8" id="KW-0325">Glycoprotein</keyword>
<evidence type="ECO:0000256" key="8">
    <source>
        <dbReference type="ARBA" id="ARBA00023180"/>
    </source>
</evidence>
<dbReference type="InterPro" id="IPR046956">
    <property type="entry name" value="RLP23-like"/>
</dbReference>
<keyword evidence="6" id="KW-0472">Membrane</keyword>
<keyword evidence="5" id="KW-1133">Transmembrane helix</keyword>
<keyword evidence="11" id="KW-1185">Reference proteome</keyword>
<name>A0A2P5FT55_TREOI</name>
<dbReference type="PANTHER" id="PTHR48063:SF101">
    <property type="entry name" value="LRR RECEPTOR-LIKE SERINE_THREONINE-PROTEIN KINASE FLS2"/>
    <property type="match status" value="1"/>
</dbReference>
<evidence type="ECO:0000256" key="6">
    <source>
        <dbReference type="ARBA" id="ARBA00023136"/>
    </source>
</evidence>
<keyword evidence="2" id="KW-0812">Transmembrane</keyword>
<dbReference type="Gene3D" id="3.80.10.10">
    <property type="entry name" value="Ribonuclease Inhibitor"/>
    <property type="match status" value="2"/>
</dbReference>
<protein>
    <submittedName>
        <fullName evidence="10">LRR domain containing protein</fullName>
    </submittedName>
</protein>
<dbReference type="InterPro" id="IPR055414">
    <property type="entry name" value="LRR_R13L4/SHOC2-like"/>
</dbReference>
<keyword evidence="7" id="KW-0675">Receptor</keyword>
<dbReference type="Proteomes" id="UP000237000">
    <property type="component" value="Unassembled WGS sequence"/>
</dbReference>
<dbReference type="EMBL" id="JXTC01000010">
    <property type="protein sequence ID" value="POO00975.1"/>
    <property type="molecule type" value="Genomic_DNA"/>
</dbReference>
<accession>A0A2P5FT55</accession>
<comment type="subcellular location">
    <subcellularLocation>
        <location evidence="1">Membrane</location>
        <topology evidence="1">Single-pass type I membrane protein</topology>
    </subcellularLocation>
</comment>
<evidence type="ECO:0000256" key="3">
    <source>
        <dbReference type="ARBA" id="ARBA00022729"/>
    </source>
</evidence>
<evidence type="ECO:0000313" key="11">
    <source>
        <dbReference type="Proteomes" id="UP000237000"/>
    </source>
</evidence>
<dbReference type="PANTHER" id="PTHR48063">
    <property type="entry name" value="LRR RECEPTOR-LIKE KINASE"/>
    <property type="match status" value="1"/>
</dbReference>
<evidence type="ECO:0000313" key="10">
    <source>
        <dbReference type="EMBL" id="POO00975.1"/>
    </source>
</evidence>
<proteinExistence type="predicted"/>
<evidence type="ECO:0000256" key="5">
    <source>
        <dbReference type="ARBA" id="ARBA00022989"/>
    </source>
</evidence>
<evidence type="ECO:0000256" key="7">
    <source>
        <dbReference type="ARBA" id="ARBA00023170"/>
    </source>
</evidence>
<dbReference type="STRING" id="63057.A0A2P5FT55"/>
<evidence type="ECO:0000256" key="4">
    <source>
        <dbReference type="ARBA" id="ARBA00022737"/>
    </source>
</evidence>
<reference evidence="11" key="1">
    <citation type="submission" date="2016-06" db="EMBL/GenBank/DDBJ databases">
        <title>Parallel loss of symbiosis genes in relatives of nitrogen-fixing non-legume Parasponia.</title>
        <authorList>
            <person name="Van Velzen R."/>
            <person name="Holmer R."/>
            <person name="Bu F."/>
            <person name="Rutten L."/>
            <person name="Van Zeijl A."/>
            <person name="Liu W."/>
            <person name="Santuari L."/>
            <person name="Cao Q."/>
            <person name="Sharma T."/>
            <person name="Shen D."/>
            <person name="Roswanjaya Y."/>
            <person name="Wardhani T."/>
            <person name="Kalhor M.S."/>
            <person name="Jansen J."/>
            <person name="Van den Hoogen J."/>
            <person name="Gungor B."/>
            <person name="Hartog M."/>
            <person name="Hontelez J."/>
            <person name="Verver J."/>
            <person name="Yang W.-C."/>
            <person name="Schijlen E."/>
            <person name="Repin R."/>
            <person name="Schilthuizen M."/>
            <person name="Schranz E."/>
            <person name="Heidstra R."/>
            <person name="Miyata K."/>
            <person name="Fedorova E."/>
            <person name="Kohlen W."/>
            <person name="Bisseling T."/>
            <person name="Smit S."/>
            <person name="Geurts R."/>
        </authorList>
    </citation>
    <scope>NUCLEOTIDE SEQUENCE [LARGE SCALE GENOMIC DNA]</scope>
    <source>
        <strain evidence="11">cv. RG33-2</strain>
    </source>
</reference>
<dbReference type="OrthoDB" id="1436621at2759"/>
<sequence length="195" mass="21532">MVLIFSPVSKMPDNETAPNGSGFNAPTNPRSCHHDFIGEVTKLRHLDLSSTGLRGEIPLQLGNLSSLQFLVLCKSDLSAKNLDWLSHLCSLTMGSLPNLTLFSSLRELRLGTINLNGTISESIGQLARLEVFDVLRNYLRGVISEAHFLLSKLTHLGLSFNWLSLNISSDWSPPFQLNFVLLWSCKLGPQVPTMA</sequence>